<reference evidence="1 2" key="1">
    <citation type="submission" date="2016-12" db="EMBL/GenBank/DDBJ databases">
        <title>Isolation and genomic insights into novel planktonic Zetaproteobacteria from stratified waters of the Chesapeake Bay.</title>
        <authorList>
            <person name="McAllister S.M."/>
            <person name="Kato S."/>
            <person name="Chan C.S."/>
            <person name="Chiu B.K."/>
            <person name="Field E.K."/>
        </authorList>
    </citation>
    <scope>NUCLEOTIDE SEQUENCE [LARGE SCALE GENOMIC DNA]</scope>
    <source>
        <strain evidence="1 2">CP-5</strain>
    </source>
</reference>
<dbReference type="InterPro" id="IPR048119">
    <property type="entry name" value="KwaB"/>
</dbReference>
<proteinExistence type="predicted"/>
<dbReference type="EMBL" id="CP018799">
    <property type="protein sequence ID" value="ATX79134.1"/>
    <property type="molecule type" value="Genomic_DNA"/>
</dbReference>
<keyword evidence="2" id="KW-1185">Reference proteome</keyword>
<accession>A0A2K8L2F1</accession>
<dbReference type="KEGG" id="maes:Ga0123461_0708"/>
<organism evidence="1 2">
    <name type="scientific">Mariprofundus aestuarium</name>
    <dbReference type="NCBI Taxonomy" id="1921086"/>
    <lineage>
        <taxon>Bacteria</taxon>
        <taxon>Pseudomonadati</taxon>
        <taxon>Pseudomonadota</taxon>
        <taxon>Candidatius Mariprofundia</taxon>
        <taxon>Mariprofundales</taxon>
        <taxon>Mariprofundaceae</taxon>
        <taxon>Mariprofundus</taxon>
    </lineage>
</organism>
<evidence type="ECO:0008006" key="3">
    <source>
        <dbReference type="Google" id="ProtNLM"/>
    </source>
</evidence>
<name>A0A2K8L2F1_MARES</name>
<dbReference type="AlphaFoldDB" id="A0A2K8L2F1"/>
<gene>
    <name evidence="1" type="ORF">Ga0123461_0708</name>
</gene>
<dbReference type="Pfam" id="PF16162">
    <property type="entry name" value="KwaB"/>
    <property type="match status" value="1"/>
</dbReference>
<protein>
    <recommendedName>
        <fullName evidence="3">DUF4868 domain-containing protein</fullName>
    </recommendedName>
</protein>
<dbReference type="NCBIfam" id="NF041623">
    <property type="entry name" value="KwaB"/>
    <property type="match status" value="1"/>
</dbReference>
<dbReference type="RefSeq" id="WP_100277063.1">
    <property type="nucleotide sequence ID" value="NZ_CP018799.1"/>
</dbReference>
<evidence type="ECO:0000313" key="2">
    <source>
        <dbReference type="Proteomes" id="UP000231701"/>
    </source>
</evidence>
<evidence type="ECO:0000313" key="1">
    <source>
        <dbReference type="EMBL" id="ATX79134.1"/>
    </source>
</evidence>
<dbReference type="InterPro" id="IPR032359">
    <property type="entry name" value="KwaB-like"/>
</dbReference>
<dbReference type="Proteomes" id="UP000231701">
    <property type="component" value="Chromosome"/>
</dbReference>
<dbReference type="OrthoDB" id="2680217at2"/>
<sequence>MSLDKLRSTISGVIEDKKCDAEFFFLLDSNGEISIKRVDMDEGAHEELTQKFIASIGEAILLNDEISLLDISGADDRSNAIYKYDLPELPFQLSNLETVLQSDDFPSFDFSSDDLKHLEGILIILGHGQTQMAIYKHQYPVALLKRDGGYFHRGSRLVQLDEEVLRINSKFEFMHIDDDYYIVDLKTLERFFGFHEAIKNVATQGLTNIQNSELVVDISPLEGRIDDISFARKLVRVARASPVLGVIPNEEIITFVSTYPALRGKFKVNDDGTKLRLETKVSQNLFLKLLNDDFLQSELTKRHYDSLAKDSLEAVENESTTES</sequence>